<keyword evidence="3" id="KW-0804">Transcription</keyword>
<dbReference type="AlphaFoldDB" id="A0A848GUM7"/>
<dbReference type="PROSITE" id="PS00041">
    <property type="entry name" value="HTH_ARAC_FAMILY_1"/>
    <property type="match status" value="1"/>
</dbReference>
<feature type="domain" description="HTH araC/xylS-type" evidence="4">
    <location>
        <begin position="227"/>
        <end position="323"/>
    </location>
</feature>
<dbReference type="InterPro" id="IPR053142">
    <property type="entry name" value="PchR_regulatory_protein"/>
</dbReference>
<evidence type="ECO:0000256" key="3">
    <source>
        <dbReference type="ARBA" id="ARBA00023163"/>
    </source>
</evidence>
<dbReference type="PRINTS" id="PR00032">
    <property type="entry name" value="HTHARAC"/>
</dbReference>
<proteinExistence type="predicted"/>
<dbReference type="Gene3D" id="1.10.10.60">
    <property type="entry name" value="Homeodomain-like"/>
    <property type="match status" value="2"/>
</dbReference>
<dbReference type="PROSITE" id="PS01124">
    <property type="entry name" value="HTH_ARAC_FAMILY_2"/>
    <property type="match status" value="1"/>
</dbReference>
<keyword evidence="6" id="KW-1185">Reference proteome</keyword>
<evidence type="ECO:0000313" key="5">
    <source>
        <dbReference type="EMBL" id="NML40423.1"/>
    </source>
</evidence>
<dbReference type="RefSeq" id="WP_169227524.1">
    <property type="nucleotide sequence ID" value="NZ_JABBGC010000003.1"/>
</dbReference>
<accession>A0A848GUM7</accession>
<dbReference type="InterPro" id="IPR020449">
    <property type="entry name" value="Tscrpt_reg_AraC-type_HTH"/>
</dbReference>
<evidence type="ECO:0000256" key="1">
    <source>
        <dbReference type="ARBA" id="ARBA00023015"/>
    </source>
</evidence>
<dbReference type="Pfam" id="PF12833">
    <property type="entry name" value="HTH_18"/>
    <property type="match status" value="1"/>
</dbReference>
<name>A0A848GUM7_9BACT</name>
<dbReference type="SMART" id="SM00342">
    <property type="entry name" value="HTH_ARAC"/>
    <property type="match status" value="1"/>
</dbReference>
<dbReference type="InterPro" id="IPR018060">
    <property type="entry name" value="HTH_AraC"/>
</dbReference>
<dbReference type="InterPro" id="IPR018062">
    <property type="entry name" value="HTH_AraC-typ_CS"/>
</dbReference>
<evidence type="ECO:0000256" key="2">
    <source>
        <dbReference type="ARBA" id="ARBA00023125"/>
    </source>
</evidence>
<sequence length="323" mass="36625">MEFILPKNLQKYTTVAICTPSDEKPDLLSFAETTTIQGSFGEIHQQHAEATTYTIYRHIFRMAQPIRLQVVIHEPMITLSYALQGELSFVLNGAGKTQIQSGLYHLYYIPAGTYLADIPAGETVIFQVNLQTEHIEGADDEPVQQVLNNVLQNSRRGLQQNAAAITPKVKAVLESIHACKLDDAKRDIFLRARIYDLLLLYLDTLSDAQKLVTTKFHFSPDDLQSLQEVSDKLVNNLHQQIPLEEVAKQVHLHPRKLTEGFRLYFGVSMHEWLLQARMERAKCLLSQQTNIRDVAYEVGYDTVSGFIRAFKSFTGSTPANYNK</sequence>
<reference evidence="5 6" key="1">
    <citation type="submission" date="2020-04" db="EMBL/GenBank/DDBJ databases">
        <title>Chitinophaga sp. G-6-1-13 sp. nov., isolated from soil.</title>
        <authorList>
            <person name="Dahal R.H."/>
            <person name="Chaudhary D.K."/>
        </authorList>
    </citation>
    <scope>NUCLEOTIDE SEQUENCE [LARGE SCALE GENOMIC DNA]</scope>
    <source>
        <strain evidence="5 6">G-6-1-13</strain>
    </source>
</reference>
<dbReference type="GO" id="GO:0003700">
    <property type="term" value="F:DNA-binding transcription factor activity"/>
    <property type="evidence" value="ECO:0007669"/>
    <property type="project" value="InterPro"/>
</dbReference>
<dbReference type="Proteomes" id="UP000583266">
    <property type="component" value="Unassembled WGS sequence"/>
</dbReference>
<dbReference type="GO" id="GO:0043565">
    <property type="term" value="F:sequence-specific DNA binding"/>
    <property type="evidence" value="ECO:0007669"/>
    <property type="project" value="InterPro"/>
</dbReference>
<dbReference type="EMBL" id="JABBGC010000003">
    <property type="protein sequence ID" value="NML40423.1"/>
    <property type="molecule type" value="Genomic_DNA"/>
</dbReference>
<keyword evidence="2" id="KW-0238">DNA-binding</keyword>
<keyword evidence="1" id="KW-0805">Transcription regulation</keyword>
<comment type="caution">
    <text evidence="5">The sequence shown here is derived from an EMBL/GenBank/DDBJ whole genome shotgun (WGS) entry which is preliminary data.</text>
</comment>
<gene>
    <name evidence="5" type="ORF">HHL17_24715</name>
</gene>
<organism evidence="5 6">
    <name type="scientific">Chitinophaga fulva</name>
    <dbReference type="NCBI Taxonomy" id="2728842"/>
    <lineage>
        <taxon>Bacteria</taxon>
        <taxon>Pseudomonadati</taxon>
        <taxon>Bacteroidota</taxon>
        <taxon>Chitinophagia</taxon>
        <taxon>Chitinophagales</taxon>
        <taxon>Chitinophagaceae</taxon>
        <taxon>Chitinophaga</taxon>
    </lineage>
</organism>
<protein>
    <submittedName>
        <fullName evidence="5">Helix-turn-helix transcriptional regulator</fullName>
    </submittedName>
</protein>
<dbReference type="SUPFAM" id="SSF46689">
    <property type="entry name" value="Homeodomain-like"/>
    <property type="match status" value="2"/>
</dbReference>
<evidence type="ECO:0000259" key="4">
    <source>
        <dbReference type="PROSITE" id="PS01124"/>
    </source>
</evidence>
<evidence type="ECO:0000313" key="6">
    <source>
        <dbReference type="Proteomes" id="UP000583266"/>
    </source>
</evidence>
<dbReference type="PANTHER" id="PTHR47893:SF1">
    <property type="entry name" value="REGULATORY PROTEIN PCHR"/>
    <property type="match status" value="1"/>
</dbReference>
<dbReference type="PANTHER" id="PTHR47893">
    <property type="entry name" value="REGULATORY PROTEIN PCHR"/>
    <property type="match status" value="1"/>
</dbReference>
<dbReference type="InterPro" id="IPR009057">
    <property type="entry name" value="Homeodomain-like_sf"/>
</dbReference>